<dbReference type="EMBL" id="JAIWOZ010000001">
    <property type="protein sequence ID" value="KAH6610327.1"/>
    <property type="molecule type" value="Genomic_DNA"/>
</dbReference>
<evidence type="ECO:0000313" key="3">
    <source>
        <dbReference type="Proteomes" id="UP000827724"/>
    </source>
</evidence>
<evidence type="ECO:0000256" key="1">
    <source>
        <dbReference type="SAM" id="MobiDB-lite"/>
    </source>
</evidence>
<organism evidence="2 3">
    <name type="scientific">Trichoderma cornu-damae</name>
    <dbReference type="NCBI Taxonomy" id="654480"/>
    <lineage>
        <taxon>Eukaryota</taxon>
        <taxon>Fungi</taxon>
        <taxon>Dikarya</taxon>
        <taxon>Ascomycota</taxon>
        <taxon>Pezizomycotina</taxon>
        <taxon>Sordariomycetes</taxon>
        <taxon>Hypocreomycetidae</taxon>
        <taxon>Hypocreales</taxon>
        <taxon>Hypocreaceae</taxon>
        <taxon>Trichoderma</taxon>
    </lineage>
</organism>
<feature type="region of interest" description="Disordered" evidence="1">
    <location>
        <begin position="52"/>
        <end position="72"/>
    </location>
</feature>
<reference evidence="2" key="1">
    <citation type="submission" date="2021-08" db="EMBL/GenBank/DDBJ databases">
        <title>Chromosome-Level Trichoderma cornu-damae using Hi-C Data.</title>
        <authorList>
            <person name="Kim C.S."/>
        </authorList>
    </citation>
    <scope>NUCLEOTIDE SEQUENCE</scope>
    <source>
        <strain evidence="2">KA19-0412C</strain>
    </source>
</reference>
<evidence type="ECO:0000313" key="2">
    <source>
        <dbReference type="EMBL" id="KAH6610327.1"/>
    </source>
</evidence>
<dbReference type="AlphaFoldDB" id="A0A9P8TZR0"/>
<sequence length="92" mass="9883">MHSTAQHSTAPPPEQQNSLRSVILRARGPVTGTRTPAARAVPVRLDLTLQTPLLEGLPGPDDRPNAPAKRPPASLLLRGDLLTLEPIGKFRL</sequence>
<comment type="caution">
    <text evidence="2">The sequence shown here is derived from an EMBL/GenBank/DDBJ whole genome shotgun (WGS) entry which is preliminary data.</text>
</comment>
<protein>
    <submittedName>
        <fullName evidence="2">Uncharacterized protein</fullName>
    </submittedName>
</protein>
<accession>A0A9P8TZR0</accession>
<dbReference type="Proteomes" id="UP000827724">
    <property type="component" value="Unassembled WGS sequence"/>
</dbReference>
<name>A0A9P8TZR0_9HYPO</name>
<proteinExistence type="predicted"/>
<gene>
    <name evidence="2" type="ORF">Trco_000347</name>
</gene>
<keyword evidence="3" id="KW-1185">Reference proteome</keyword>
<feature type="compositionally biased region" description="Polar residues" evidence="1">
    <location>
        <begin position="1"/>
        <end position="20"/>
    </location>
</feature>
<feature type="region of interest" description="Disordered" evidence="1">
    <location>
        <begin position="1"/>
        <end position="39"/>
    </location>
</feature>